<reference evidence="2" key="1">
    <citation type="submission" date="2016-10" db="EMBL/GenBank/DDBJ databases">
        <title>Comparative genomics uncovers the prolific and rare metabolic potential of the cyanobacterial genus Moorea.</title>
        <authorList>
            <person name="Leao T."/>
            <person name="Castelao G."/>
            <person name="Korobeynikov A."/>
            <person name="Monroe E.A."/>
            <person name="Podell S."/>
            <person name="Glukhov E."/>
            <person name="Allen E."/>
            <person name="Gerwick W.H."/>
            <person name="Gerwick L."/>
        </authorList>
    </citation>
    <scope>NUCLEOTIDE SEQUENCE [LARGE SCALE GENOMIC DNA]</scope>
    <source>
        <strain evidence="2">PAL-8-15-08-1</strain>
    </source>
</reference>
<dbReference type="RefSeq" id="WP_070395041.1">
    <property type="nucleotide sequence ID" value="NZ_CP017599.1"/>
</dbReference>
<dbReference type="OrthoDB" id="542362at2"/>
<dbReference type="AlphaFoldDB" id="A0A1D8TYA3"/>
<proteinExistence type="predicted"/>
<dbReference type="Pfam" id="PF11332">
    <property type="entry name" value="DUF3134"/>
    <property type="match status" value="1"/>
</dbReference>
<protein>
    <recommendedName>
        <fullName evidence="3">DUF3134 domain-containing protein</fullName>
    </recommendedName>
</protein>
<accession>A0A1D8TYA3</accession>
<gene>
    <name evidence="1" type="ORF">BJP34_27200</name>
</gene>
<organism evidence="1 2">
    <name type="scientific">Moorena producens PAL-8-15-08-1</name>
    <dbReference type="NCBI Taxonomy" id="1458985"/>
    <lineage>
        <taxon>Bacteria</taxon>
        <taxon>Bacillati</taxon>
        <taxon>Cyanobacteriota</taxon>
        <taxon>Cyanophyceae</taxon>
        <taxon>Coleofasciculales</taxon>
        <taxon>Coleofasciculaceae</taxon>
        <taxon>Moorena</taxon>
    </lineage>
</organism>
<dbReference type="InterPro" id="IPR021481">
    <property type="entry name" value="DUF3134"/>
</dbReference>
<evidence type="ECO:0000313" key="1">
    <source>
        <dbReference type="EMBL" id="AOX02639.1"/>
    </source>
</evidence>
<evidence type="ECO:0008006" key="3">
    <source>
        <dbReference type="Google" id="ProtNLM"/>
    </source>
</evidence>
<dbReference type="STRING" id="1458985.BJP34_27200"/>
<dbReference type="Proteomes" id="UP000177870">
    <property type="component" value="Chromosome"/>
</dbReference>
<sequence length="73" mass="8540">MYNPALRELHRDQLAEVIPLKQETSLLDWLESNNRLIPREIVEEENPLGDDVEISELMGVEDNSYEEEEESLN</sequence>
<dbReference type="KEGG" id="mpro:BJP34_27200"/>
<dbReference type="EMBL" id="CP017599">
    <property type="protein sequence ID" value="AOX02639.1"/>
    <property type="molecule type" value="Genomic_DNA"/>
</dbReference>
<evidence type="ECO:0000313" key="2">
    <source>
        <dbReference type="Proteomes" id="UP000177870"/>
    </source>
</evidence>
<name>A0A1D8TYA3_9CYAN</name>